<gene>
    <name evidence="3" type="ORF">UFOVP1065_177</name>
    <name evidence="4" type="ORF">UFOVP1198_146</name>
    <name evidence="5" type="ORF">UFOVP1418_138</name>
    <name evidence="7" type="ORF">UFOVP1524_12</name>
    <name evidence="6" type="ORF">UFOVP1651_12</name>
    <name evidence="1" type="ORF">UFOVP908_223</name>
    <name evidence="2" type="ORF">UFOVP990_146</name>
</gene>
<organism evidence="6">
    <name type="scientific">uncultured Caudovirales phage</name>
    <dbReference type="NCBI Taxonomy" id="2100421"/>
    <lineage>
        <taxon>Viruses</taxon>
        <taxon>Duplodnaviria</taxon>
        <taxon>Heunggongvirae</taxon>
        <taxon>Uroviricota</taxon>
        <taxon>Caudoviricetes</taxon>
        <taxon>Peduoviridae</taxon>
        <taxon>Maltschvirus</taxon>
        <taxon>Maltschvirus maltsch</taxon>
    </lineage>
</organism>
<evidence type="ECO:0000313" key="6">
    <source>
        <dbReference type="EMBL" id="CAB4222350.1"/>
    </source>
</evidence>
<evidence type="ECO:0000313" key="3">
    <source>
        <dbReference type="EMBL" id="CAB4182218.1"/>
    </source>
</evidence>
<dbReference type="EMBL" id="LR797157">
    <property type="protein sequence ID" value="CAB4190806.1"/>
    <property type="molecule type" value="Genomic_DNA"/>
</dbReference>
<protein>
    <submittedName>
        <fullName evidence="6">Uncharacterized protein</fullName>
    </submittedName>
</protein>
<dbReference type="EMBL" id="LR798378">
    <property type="protein sequence ID" value="CAB5227633.1"/>
    <property type="molecule type" value="Genomic_DNA"/>
</dbReference>
<evidence type="ECO:0000313" key="5">
    <source>
        <dbReference type="EMBL" id="CAB4211155.1"/>
    </source>
</evidence>
<name>A0A6J5T466_9CAUD</name>
<evidence type="ECO:0000313" key="7">
    <source>
        <dbReference type="EMBL" id="CAB5227633.1"/>
    </source>
</evidence>
<dbReference type="EMBL" id="LR797021">
    <property type="protein sequence ID" value="CAB4182218.1"/>
    <property type="molecule type" value="Genomic_DNA"/>
</dbReference>
<proteinExistence type="predicted"/>
<reference evidence="6" key="1">
    <citation type="submission" date="2020-05" db="EMBL/GenBank/DDBJ databases">
        <authorList>
            <person name="Chiriac C."/>
            <person name="Salcher M."/>
            <person name="Ghai R."/>
            <person name="Kavagutti S V."/>
        </authorList>
    </citation>
    <scope>NUCLEOTIDE SEQUENCE</scope>
</reference>
<dbReference type="EMBL" id="LR796860">
    <property type="protein sequence ID" value="CAB4171104.1"/>
    <property type="molecule type" value="Genomic_DNA"/>
</dbReference>
<dbReference type="EMBL" id="LR796945">
    <property type="protein sequence ID" value="CAB4177035.1"/>
    <property type="molecule type" value="Genomic_DNA"/>
</dbReference>
<accession>A0A6J5T466</accession>
<evidence type="ECO:0000313" key="1">
    <source>
        <dbReference type="EMBL" id="CAB4171104.1"/>
    </source>
</evidence>
<dbReference type="EMBL" id="LR797518">
    <property type="protein sequence ID" value="CAB4222350.1"/>
    <property type="molecule type" value="Genomic_DNA"/>
</dbReference>
<sequence length="67" mass="7871">MFIPFAEMKVAPFKTYEEIPVLTQEYIVYVAGADLMKVPLADINSFMAMLYEIETRKRDEYEDGWVI</sequence>
<dbReference type="EMBL" id="LR797369">
    <property type="protein sequence ID" value="CAB4211155.1"/>
    <property type="molecule type" value="Genomic_DNA"/>
</dbReference>
<evidence type="ECO:0000313" key="2">
    <source>
        <dbReference type="EMBL" id="CAB4177035.1"/>
    </source>
</evidence>
<evidence type="ECO:0000313" key="4">
    <source>
        <dbReference type="EMBL" id="CAB4190806.1"/>
    </source>
</evidence>